<evidence type="ECO:0000313" key="6">
    <source>
        <dbReference type="EMBL" id="RWZ59600.1"/>
    </source>
</evidence>
<dbReference type="PROSITE" id="PS50853">
    <property type="entry name" value="FN3"/>
    <property type="match status" value="1"/>
</dbReference>
<dbReference type="SUPFAM" id="SSF50969">
    <property type="entry name" value="YVTN repeat-like/Quinoprotein amine dehydrogenase"/>
    <property type="match status" value="1"/>
</dbReference>
<evidence type="ECO:0000259" key="4">
    <source>
        <dbReference type="PROSITE" id="PS50093"/>
    </source>
</evidence>
<evidence type="ECO:0000256" key="1">
    <source>
        <dbReference type="ARBA" id="ARBA00023295"/>
    </source>
</evidence>
<dbReference type="Proteomes" id="UP000288603">
    <property type="component" value="Unassembled WGS sequence"/>
</dbReference>
<dbReference type="PROSITE" id="PS50093">
    <property type="entry name" value="PKD"/>
    <property type="match status" value="1"/>
</dbReference>
<organism evidence="6 7">
    <name type="scientific">Labedella populi</name>
    <dbReference type="NCBI Taxonomy" id="2498850"/>
    <lineage>
        <taxon>Bacteria</taxon>
        <taxon>Bacillati</taxon>
        <taxon>Actinomycetota</taxon>
        <taxon>Actinomycetes</taxon>
        <taxon>Micrococcales</taxon>
        <taxon>Microbacteriaceae</taxon>
        <taxon>Labedella</taxon>
    </lineage>
</organism>
<feature type="domain" description="PKD" evidence="4">
    <location>
        <begin position="837"/>
        <end position="924"/>
    </location>
</feature>
<dbReference type="InterPro" id="IPR035986">
    <property type="entry name" value="PKD_dom_sf"/>
</dbReference>
<dbReference type="GO" id="GO:0000272">
    <property type="term" value="P:polysaccharide catabolic process"/>
    <property type="evidence" value="ECO:0007669"/>
    <property type="project" value="UniProtKB-KW"/>
</dbReference>
<evidence type="ECO:0000259" key="5">
    <source>
        <dbReference type="PROSITE" id="PS50853"/>
    </source>
</evidence>
<dbReference type="SUPFAM" id="SSF49899">
    <property type="entry name" value="Concanavalin A-like lectins/glucanases"/>
    <property type="match status" value="1"/>
</dbReference>
<dbReference type="InterPro" id="IPR013783">
    <property type="entry name" value="Ig-like_fold"/>
</dbReference>
<dbReference type="Pfam" id="PF18911">
    <property type="entry name" value="PKD_4"/>
    <property type="match status" value="1"/>
</dbReference>
<keyword evidence="2" id="KW-0624">Polysaccharide degradation</keyword>
<comment type="caution">
    <text evidence="6">The sequence shown here is derived from an EMBL/GenBank/DDBJ whole genome shotgun (WGS) entry which is preliminary data.</text>
</comment>
<dbReference type="CDD" id="cd00146">
    <property type="entry name" value="PKD"/>
    <property type="match status" value="1"/>
</dbReference>
<dbReference type="Gene3D" id="2.60.40.10">
    <property type="entry name" value="Immunoglobulins"/>
    <property type="match status" value="2"/>
</dbReference>
<proteinExistence type="predicted"/>
<evidence type="ECO:0000256" key="3">
    <source>
        <dbReference type="SAM" id="MobiDB-lite"/>
    </source>
</evidence>
<protein>
    <submittedName>
        <fullName evidence="6">PKD domain-containing protein</fullName>
    </submittedName>
</protein>
<evidence type="ECO:0000313" key="7">
    <source>
        <dbReference type="Proteomes" id="UP000288603"/>
    </source>
</evidence>
<dbReference type="RefSeq" id="WP_128499396.1">
    <property type="nucleotide sequence ID" value="NZ_RZNC01000004.1"/>
</dbReference>
<dbReference type="CDD" id="cd00063">
    <property type="entry name" value="FN3"/>
    <property type="match status" value="1"/>
</dbReference>
<dbReference type="SMART" id="SM00089">
    <property type="entry name" value="PKD"/>
    <property type="match status" value="1"/>
</dbReference>
<dbReference type="InterPro" id="IPR022409">
    <property type="entry name" value="PKD/Chitinase_dom"/>
</dbReference>
<gene>
    <name evidence="6" type="ORF">ELQ92_12280</name>
</gene>
<feature type="domain" description="Fibronectin type-III" evidence="5">
    <location>
        <begin position="501"/>
        <end position="599"/>
    </location>
</feature>
<keyword evidence="1" id="KW-0326">Glycosidase</keyword>
<keyword evidence="7" id="KW-1185">Reference proteome</keyword>
<sequence>MSTFVVPSGHYSERRRRSRSLRGSVTAAVAVLLAAGLLSPLSPTGTAFADTAPTLPSDPRTPETVSADLLPTPQIGTGASHGPGDLVGGGVVYDQLVVGDTVYVGGKFEYARPFGAGPDEKVVDRKNFLAYDLTTGELLDYAPAFNQAVNEIEVSPDGKTLYVAGTFSAVDGASAYRIAAFDVATGDRNMAFRPVLNASVRSLVVTDAAVYVSGIFASANKVARSGLAAFDHAGVLTPWAPKKGAGTVQTMHVSPTGDRILLGGSFQSLNGSVNPGYGLGVVRADTGTSLQDNGKPLSWTSNGIVRMGQPWGRFTPTITSFASDGTSVYGTAIGIANGATFEGIFKARWTDGKLEWLSDCHGDTHGVAVHGSAVYIAGHTHDCVTMGEFGEGQGVVGGDRWHRALAFSTATTGTLAPWAKTNLYKNFAGQPAPSLLQWFPYFNNGTFTGADQGPYDVESAGDYVLYGGEFTKVNGQKQTGLARFATRSVAPNVEGPRLSGADMLPWVGGFDGTNVRVHWTANHDPDNRTLTYQLIRSDRADRPVFETTVDSTFYRRPVIRSMDTGLKPGTTYTYRVRTIDPFGNATMSDPVSYTATATTGRVASMTAYDKKILQDQPTTYWPVNEAAGHPVGYDWAGADNLSVLTGRTAGVDGGNAATMDGRLQFASSHVATMAPATYSMELWFQTKTKVGGFLMGFSNKRTAGAPAGQRPNDFHDRQLYMDNSGRLSFEVAATGLQTITAPGALNDGEWHHVVTAVTPTSIELYIDGVKRASKATPATQWRGVGYWGIGGHDMYLRAFRPTSNHLAGGFDNIATYPRALDEATIAAHFAAGTPPTPNTVPTASFTTDAEHLALSVDGSGSLDPDGPLSYAWTFGDGASAYGMTARHVYAKPGTYTVDLTVTDDEGARSTSTRSVTVAAAPPATGDDVLAADDFARDATGGWPAAQEGGAWSVTGSAADLSVSNGSAGIAMAPSQTRTASLPDVSATDTDTSATFVWSAAPAANAQYVSVIGRKVGSDSYSARVRAGKDGSVHLHVLQNGSAIGGGKLSDVTYAAGATLSVRVQVTGTGTTTVRAKAWTGAAQPGDWQVAATDSAPALQKAGAVGLSAYLPAAETAATVRIGDFVSRTIPAP</sequence>
<dbReference type="InterPro" id="IPR036116">
    <property type="entry name" value="FN3_sf"/>
</dbReference>
<dbReference type="SUPFAM" id="SSF49299">
    <property type="entry name" value="PKD domain"/>
    <property type="match status" value="1"/>
</dbReference>
<dbReference type="InterPro" id="IPR011044">
    <property type="entry name" value="Quino_amine_DH_bsu"/>
</dbReference>
<feature type="region of interest" description="Disordered" evidence="3">
    <location>
        <begin position="49"/>
        <end position="81"/>
    </location>
</feature>
<dbReference type="InterPro" id="IPR013320">
    <property type="entry name" value="ConA-like_dom_sf"/>
</dbReference>
<dbReference type="Pfam" id="PF13385">
    <property type="entry name" value="Laminin_G_3"/>
    <property type="match status" value="1"/>
</dbReference>
<dbReference type="InterPro" id="IPR003961">
    <property type="entry name" value="FN3_dom"/>
</dbReference>
<dbReference type="AlphaFoldDB" id="A0A3S3ZHD7"/>
<dbReference type="OrthoDB" id="9802683at2"/>
<reference evidence="6 7" key="1">
    <citation type="submission" date="2018-12" db="EMBL/GenBank/DDBJ databases">
        <authorList>
            <person name="Li F."/>
        </authorList>
    </citation>
    <scope>NUCLEOTIDE SEQUENCE [LARGE SCALE GENOMIC DNA]</scope>
    <source>
        <strain evidence="6 7">8H24J-4-2</strain>
    </source>
</reference>
<keyword evidence="1" id="KW-0378">Hydrolase</keyword>
<accession>A0A3S3ZHD7</accession>
<dbReference type="InterPro" id="IPR000601">
    <property type="entry name" value="PKD_dom"/>
</dbReference>
<evidence type="ECO:0000256" key="2">
    <source>
        <dbReference type="ARBA" id="ARBA00023326"/>
    </source>
</evidence>
<dbReference type="GO" id="GO:0016798">
    <property type="term" value="F:hydrolase activity, acting on glycosyl bonds"/>
    <property type="evidence" value="ECO:0007669"/>
    <property type="project" value="UniProtKB-KW"/>
</dbReference>
<dbReference type="SUPFAM" id="SSF49265">
    <property type="entry name" value="Fibronectin type III"/>
    <property type="match status" value="1"/>
</dbReference>
<dbReference type="Gene3D" id="2.60.120.200">
    <property type="match status" value="1"/>
</dbReference>
<name>A0A3S3ZHD7_9MICO</name>
<keyword evidence="2" id="KW-0119">Carbohydrate metabolism</keyword>
<dbReference type="EMBL" id="RZNC01000004">
    <property type="protein sequence ID" value="RWZ59600.1"/>
    <property type="molecule type" value="Genomic_DNA"/>
</dbReference>